<dbReference type="EMBL" id="JASEJX010000012">
    <property type="protein sequence ID" value="KAK4518902.1"/>
    <property type="molecule type" value="Genomic_DNA"/>
</dbReference>
<dbReference type="RefSeq" id="XP_064685568.1">
    <property type="nucleotide sequence ID" value="XM_064828366.1"/>
</dbReference>
<comment type="caution">
    <text evidence="1">The sequence shown here is derived from an EMBL/GenBank/DDBJ whole genome shotgun (WGS) entry which is preliminary data.</text>
</comment>
<dbReference type="Proteomes" id="UP001304243">
    <property type="component" value="Unassembled WGS sequence"/>
</dbReference>
<dbReference type="InterPro" id="IPR036397">
    <property type="entry name" value="RNaseH_sf"/>
</dbReference>
<proteinExistence type="predicted"/>
<keyword evidence="2" id="KW-1185">Reference proteome</keyword>
<accession>A0AAN7I324</accession>
<dbReference type="AlphaFoldDB" id="A0AAN7I324"/>
<evidence type="ECO:0000313" key="1">
    <source>
        <dbReference type="EMBL" id="KAK4518902.1"/>
    </source>
</evidence>
<protein>
    <recommendedName>
        <fullName evidence="3">Transposase</fullName>
    </recommendedName>
</protein>
<dbReference type="GeneID" id="89952813"/>
<organism evidence="1 2">
    <name type="scientific">Mucor velutinosus</name>
    <dbReference type="NCBI Taxonomy" id="708070"/>
    <lineage>
        <taxon>Eukaryota</taxon>
        <taxon>Fungi</taxon>
        <taxon>Fungi incertae sedis</taxon>
        <taxon>Mucoromycota</taxon>
        <taxon>Mucoromycotina</taxon>
        <taxon>Mucoromycetes</taxon>
        <taxon>Mucorales</taxon>
        <taxon>Mucorineae</taxon>
        <taxon>Mucoraceae</taxon>
        <taxon>Mucor</taxon>
    </lineage>
</organism>
<dbReference type="Gene3D" id="3.30.420.10">
    <property type="entry name" value="Ribonuclease H-like superfamily/Ribonuclease H"/>
    <property type="match status" value="1"/>
</dbReference>
<sequence>MTRPIPQEVQGSAKALFNQGCSLRAIQKIFPDLSVSVLSRHRKKFFGHSKHAKPGRRSKITTQNMNYIERNLRNGNLDGPKGVQCYLAHMGVQMTLRNIQYILKRKGFKAKRKIKTNFVSAENRKKASCVGQETSTFDCGRLAPTELMPHQTEAQVQGDGGGVVFWGMITAEEHSYGSTITEGTVNSEVYAEILDSSLLDTIEYYGLDKKTFRFQQDNARPHTSGPIKK</sequence>
<evidence type="ECO:0000313" key="2">
    <source>
        <dbReference type="Proteomes" id="UP001304243"/>
    </source>
</evidence>
<gene>
    <name evidence="1" type="ORF">ATC70_009127</name>
</gene>
<dbReference type="GO" id="GO:0003676">
    <property type="term" value="F:nucleic acid binding"/>
    <property type="evidence" value="ECO:0007669"/>
    <property type="project" value="InterPro"/>
</dbReference>
<name>A0AAN7I324_9FUNG</name>
<reference evidence="1 2" key="1">
    <citation type="submission" date="2022-11" db="EMBL/GenBank/DDBJ databases">
        <title>Mucor velutinosus strain NIH1002 WGS.</title>
        <authorList>
            <person name="Subramanian P."/>
            <person name="Mullikin J.C."/>
            <person name="Segre J.A."/>
            <person name="Zelazny A.M."/>
        </authorList>
    </citation>
    <scope>NUCLEOTIDE SEQUENCE [LARGE SCALE GENOMIC DNA]</scope>
    <source>
        <strain evidence="1 2">NIH1002</strain>
    </source>
</reference>
<evidence type="ECO:0008006" key="3">
    <source>
        <dbReference type="Google" id="ProtNLM"/>
    </source>
</evidence>